<evidence type="ECO:0000256" key="1">
    <source>
        <dbReference type="ARBA" id="ARBA00008078"/>
    </source>
</evidence>
<dbReference type="GO" id="GO:0000214">
    <property type="term" value="C:tRNA-intron endonuclease complex"/>
    <property type="evidence" value="ECO:0007669"/>
    <property type="project" value="TreeGrafter"/>
</dbReference>
<dbReference type="GO" id="GO:0003676">
    <property type="term" value="F:nucleic acid binding"/>
    <property type="evidence" value="ECO:0007669"/>
    <property type="project" value="InterPro"/>
</dbReference>
<evidence type="ECO:0000259" key="5">
    <source>
        <dbReference type="Pfam" id="PF01974"/>
    </source>
</evidence>
<dbReference type="InterPro" id="IPR006677">
    <property type="entry name" value="tRNA_intron_Endonuc_cat-like"/>
</dbReference>
<dbReference type="Gene3D" id="3.40.1350.10">
    <property type="match status" value="1"/>
</dbReference>
<dbReference type="EMBL" id="OUUW01000006">
    <property type="protein sequence ID" value="SPP82289.1"/>
    <property type="molecule type" value="Genomic_DNA"/>
</dbReference>
<evidence type="ECO:0000256" key="4">
    <source>
        <dbReference type="SAM" id="MobiDB-lite"/>
    </source>
</evidence>
<dbReference type="GO" id="GO:0000213">
    <property type="term" value="F:tRNA-intron lyase activity"/>
    <property type="evidence" value="ECO:0007669"/>
    <property type="project" value="UniProtKB-EC"/>
</dbReference>
<dbReference type="STRING" id="7266.A0A3B0K8C2"/>
<comment type="similarity">
    <text evidence="1">Belongs to the tRNA-intron endonuclease family.</text>
</comment>
<comment type="catalytic activity">
    <reaction evidence="3">
        <text>pretRNA = a 3'-half-tRNA molecule with a 5'-OH end + a 5'-half-tRNA molecule with a 2',3'-cyclic phosphate end + an intron with a 2',3'-cyclic phosphate and a 5'-hydroxyl terminus.</text>
        <dbReference type="EC" id="4.6.1.16"/>
    </reaction>
</comment>
<proteinExistence type="inferred from homology"/>
<dbReference type="GO" id="GO:0000379">
    <property type="term" value="P:tRNA-type intron splice site recognition and cleavage"/>
    <property type="evidence" value="ECO:0007669"/>
    <property type="project" value="TreeGrafter"/>
</dbReference>
<dbReference type="PANTHER" id="PTHR21227">
    <property type="entry name" value="TRNA-SPLICING ENDONUCLEASE SUBUNIT SEN2"/>
    <property type="match status" value="1"/>
</dbReference>
<dbReference type="InterPro" id="IPR006678">
    <property type="entry name" value="tRNA_intron_Endonuc_N"/>
</dbReference>
<dbReference type="PANTHER" id="PTHR21227:SF0">
    <property type="entry name" value="TRNA-SPLICING ENDONUCLEASE SUBUNIT SEN2"/>
    <property type="match status" value="1"/>
</dbReference>
<dbReference type="Gene3D" id="3.40.1170.20">
    <property type="entry name" value="tRNA intron endonuclease, N-terminal domain"/>
    <property type="match status" value="1"/>
</dbReference>
<dbReference type="GO" id="GO:0005737">
    <property type="term" value="C:cytoplasm"/>
    <property type="evidence" value="ECO:0007669"/>
    <property type="project" value="TreeGrafter"/>
</dbReference>
<dbReference type="InterPro" id="IPR011856">
    <property type="entry name" value="tRNA_endonuc-like_dom_sf"/>
</dbReference>
<evidence type="ECO:0000259" key="6">
    <source>
        <dbReference type="Pfam" id="PF02778"/>
    </source>
</evidence>
<dbReference type="CDD" id="cd22363">
    <property type="entry name" value="tRNA-intron_lyase_C"/>
    <property type="match status" value="1"/>
</dbReference>
<feature type="region of interest" description="Disordered" evidence="4">
    <location>
        <begin position="47"/>
        <end position="67"/>
    </location>
</feature>
<dbReference type="InterPro" id="IPR006676">
    <property type="entry name" value="tRNA_splic"/>
</dbReference>
<evidence type="ECO:0000256" key="2">
    <source>
        <dbReference type="ARBA" id="ARBA00012573"/>
    </source>
</evidence>
<protein>
    <recommendedName>
        <fullName evidence="2">tRNA-intron lyase</fullName>
        <ecNumber evidence="2">4.6.1.16</ecNumber>
    </recommendedName>
</protein>
<dbReference type="Proteomes" id="UP000268350">
    <property type="component" value="Unassembled WGS sequence"/>
</dbReference>
<reference evidence="8" key="1">
    <citation type="submission" date="2018-01" db="EMBL/GenBank/DDBJ databases">
        <authorList>
            <person name="Alioto T."/>
            <person name="Alioto T."/>
        </authorList>
    </citation>
    <scope>NUCLEOTIDE SEQUENCE [LARGE SCALE GENOMIC DNA]</scope>
</reference>
<accession>A0A3B0K8C2</accession>
<keyword evidence="7" id="KW-0378">Hydrolase</keyword>
<keyword evidence="7" id="KW-0255">Endonuclease</keyword>
<gene>
    <name evidence="7" type="ORF">DGUA_6G014126</name>
</gene>
<evidence type="ECO:0000313" key="7">
    <source>
        <dbReference type="EMBL" id="SPP82289.1"/>
    </source>
</evidence>
<dbReference type="EC" id="4.6.1.16" evidence="2"/>
<sequence>MQFTFQCKKKRCSFRNSNATPLPEQGERYHGVFTGLSVEISEPTQAKSLHDSGCYGKGSKSRGGPASGDEDETLLLGLEESCFLAFYLKVLDIQNLSGTSLGWEEFLKAAKDLNDRFVENLACYLYLKSKNWVIKSGIKFGGDFLIYKQSPQHFHASFLVIVQTPADFDYYQPKNLKGVQRVAETSDKDVLLLTVVQPKEDDSNLATPEALKDISVTETIVRRFNYSSFVQSKQK</sequence>
<dbReference type="Pfam" id="PF02778">
    <property type="entry name" value="tRNA_int_endo_N"/>
    <property type="match status" value="1"/>
</dbReference>
<evidence type="ECO:0000256" key="3">
    <source>
        <dbReference type="ARBA" id="ARBA00034031"/>
    </source>
</evidence>
<name>A0A3B0K8C2_DROGU</name>
<dbReference type="Pfam" id="PF01974">
    <property type="entry name" value="tRNA_int_endo"/>
    <property type="match status" value="1"/>
</dbReference>
<feature type="domain" description="tRNA intron endonuclease catalytic" evidence="5">
    <location>
        <begin position="117"/>
        <end position="198"/>
    </location>
</feature>
<dbReference type="OrthoDB" id="10249562at2759"/>
<feature type="domain" description="tRNA intron endonuclease N-terminal" evidence="6">
    <location>
        <begin position="30"/>
        <end position="107"/>
    </location>
</feature>
<dbReference type="SUPFAM" id="SSF53032">
    <property type="entry name" value="tRNA-intron endonuclease catalytic domain-like"/>
    <property type="match status" value="1"/>
</dbReference>
<dbReference type="OMA" id="NGCYGKG"/>
<evidence type="ECO:0000313" key="8">
    <source>
        <dbReference type="Proteomes" id="UP000268350"/>
    </source>
</evidence>
<keyword evidence="7" id="KW-0540">Nuclease</keyword>
<dbReference type="InterPro" id="IPR036167">
    <property type="entry name" value="tRNA_intron_Endo_cat-like_sf"/>
</dbReference>
<organism evidence="7 8">
    <name type="scientific">Drosophila guanche</name>
    <name type="common">Fruit fly</name>
    <dbReference type="NCBI Taxonomy" id="7266"/>
    <lineage>
        <taxon>Eukaryota</taxon>
        <taxon>Metazoa</taxon>
        <taxon>Ecdysozoa</taxon>
        <taxon>Arthropoda</taxon>
        <taxon>Hexapoda</taxon>
        <taxon>Insecta</taxon>
        <taxon>Pterygota</taxon>
        <taxon>Neoptera</taxon>
        <taxon>Endopterygota</taxon>
        <taxon>Diptera</taxon>
        <taxon>Brachycera</taxon>
        <taxon>Muscomorpha</taxon>
        <taxon>Ephydroidea</taxon>
        <taxon>Drosophilidae</taxon>
        <taxon>Drosophila</taxon>
        <taxon>Sophophora</taxon>
    </lineage>
</organism>
<keyword evidence="8" id="KW-1185">Reference proteome</keyword>
<dbReference type="AlphaFoldDB" id="A0A3B0K8C2"/>